<protein>
    <submittedName>
        <fullName evidence="2">Uncharacterized protein</fullName>
    </submittedName>
</protein>
<evidence type="ECO:0000313" key="3">
    <source>
        <dbReference type="Proteomes" id="UP000622552"/>
    </source>
</evidence>
<evidence type="ECO:0000256" key="1">
    <source>
        <dbReference type="SAM" id="SignalP"/>
    </source>
</evidence>
<dbReference type="AlphaFoldDB" id="A0A8J7KFQ4"/>
<proteinExistence type="predicted"/>
<dbReference type="RefSeq" id="WP_197003454.1">
    <property type="nucleotide sequence ID" value="NZ_BONS01000015.1"/>
</dbReference>
<feature type="signal peptide" evidence="1">
    <location>
        <begin position="1"/>
        <end position="33"/>
    </location>
</feature>
<feature type="chain" id="PRO_5035258813" evidence="1">
    <location>
        <begin position="34"/>
        <end position="80"/>
    </location>
</feature>
<name>A0A8J7KFQ4_9ACTN</name>
<dbReference type="EMBL" id="JADOUF010000001">
    <property type="protein sequence ID" value="MBG6136485.1"/>
    <property type="molecule type" value="Genomic_DNA"/>
</dbReference>
<evidence type="ECO:0000313" key="2">
    <source>
        <dbReference type="EMBL" id="MBG6136485.1"/>
    </source>
</evidence>
<keyword evidence="3" id="KW-1185">Reference proteome</keyword>
<accession>A0A8J7KFQ4</accession>
<sequence length="80" mass="8652">MTLRKAARRASVAALLGLAAGLVTVLPAAPAQAGLPPWGVYGIYNSLEECTTNGDNTGDLYYCDYDASTTKWILWRFNLL</sequence>
<comment type="caution">
    <text evidence="2">The sequence shown here is derived from an EMBL/GenBank/DDBJ whole genome shotgun (WGS) entry which is preliminary data.</text>
</comment>
<gene>
    <name evidence="2" type="ORF">IW245_002679</name>
</gene>
<organism evidence="2 3">
    <name type="scientific">Longispora fulva</name>
    <dbReference type="NCBI Taxonomy" id="619741"/>
    <lineage>
        <taxon>Bacteria</taxon>
        <taxon>Bacillati</taxon>
        <taxon>Actinomycetota</taxon>
        <taxon>Actinomycetes</taxon>
        <taxon>Micromonosporales</taxon>
        <taxon>Micromonosporaceae</taxon>
        <taxon>Longispora</taxon>
    </lineage>
</organism>
<dbReference type="Proteomes" id="UP000622552">
    <property type="component" value="Unassembled WGS sequence"/>
</dbReference>
<reference evidence="2" key="1">
    <citation type="submission" date="2020-11" db="EMBL/GenBank/DDBJ databases">
        <title>Sequencing the genomes of 1000 actinobacteria strains.</title>
        <authorList>
            <person name="Klenk H.-P."/>
        </authorList>
    </citation>
    <scope>NUCLEOTIDE SEQUENCE</scope>
    <source>
        <strain evidence="2">DSM 45356</strain>
    </source>
</reference>
<keyword evidence="1" id="KW-0732">Signal</keyword>